<feature type="compositionally biased region" description="Basic residues" evidence="1">
    <location>
        <begin position="106"/>
        <end position="120"/>
    </location>
</feature>
<proteinExistence type="predicted"/>
<dbReference type="Proteomes" id="UP000504609">
    <property type="component" value="Unplaced"/>
</dbReference>
<protein>
    <submittedName>
        <fullName evidence="3">Uncharacterized protein LOC111434058</fullName>
    </submittedName>
</protein>
<gene>
    <name evidence="3" type="primary">LOC111434058</name>
</gene>
<dbReference type="PANTHER" id="PTHR33785">
    <property type="entry name" value="OS06G0550800 PROTEIN"/>
    <property type="match status" value="1"/>
</dbReference>
<dbReference type="GeneID" id="111434058"/>
<feature type="region of interest" description="Disordered" evidence="1">
    <location>
        <begin position="22"/>
        <end position="55"/>
    </location>
</feature>
<evidence type="ECO:0000313" key="3">
    <source>
        <dbReference type="RefSeq" id="XP_022927119.1"/>
    </source>
</evidence>
<dbReference type="RefSeq" id="XP_022927119.1">
    <property type="nucleotide sequence ID" value="XM_023071351.1"/>
</dbReference>
<evidence type="ECO:0000256" key="1">
    <source>
        <dbReference type="SAM" id="MobiDB-lite"/>
    </source>
</evidence>
<name>A0A6J1EH41_CUCMO</name>
<organism evidence="2 3">
    <name type="scientific">Cucurbita moschata</name>
    <name type="common">Winter crookneck squash</name>
    <name type="synonym">Cucurbita pepo var. moschata</name>
    <dbReference type="NCBI Taxonomy" id="3662"/>
    <lineage>
        <taxon>Eukaryota</taxon>
        <taxon>Viridiplantae</taxon>
        <taxon>Streptophyta</taxon>
        <taxon>Embryophyta</taxon>
        <taxon>Tracheophyta</taxon>
        <taxon>Spermatophyta</taxon>
        <taxon>Magnoliopsida</taxon>
        <taxon>eudicotyledons</taxon>
        <taxon>Gunneridae</taxon>
        <taxon>Pentapetalae</taxon>
        <taxon>rosids</taxon>
        <taxon>fabids</taxon>
        <taxon>Cucurbitales</taxon>
        <taxon>Cucurbitaceae</taxon>
        <taxon>Cucurbiteae</taxon>
        <taxon>Cucurbita</taxon>
    </lineage>
</organism>
<accession>A0A6J1EH41</accession>
<dbReference type="AlphaFoldDB" id="A0A6J1EH41"/>
<evidence type="ECO:0000313" key="2">
    <source>
        <dbReference type="Proteomes" id="UP000504609"/>
    </source>
</evidence>
<reference evidence="3" key="1">
    <citation type="submission" date="2025-08" db="UniProtKB">
        <authorList>
            <consortium name="RefSeq"/>
        </authorList>
    </citation>
    <scope>IDENTIFICATION</scope>
    <source>
        <tissue evidence="3">Young leaves</tissue>
    </source>
</reference>
<keyword evidence="2" id="KW-1185">Reference proteome</keyword>
<dbReference type="PANTHER" id="PTHR33785:SF12">
    <property type="entry name" value="DUF1685 FAMILY PROTEIN"/>
    <property type="match status" value="1"/>
</dbReference>
<sequence length="234" mass="26888">MDVEQVLDLFDSLWFEREIFNKHPFPTNPQNPRPENQDRDPLKNSPPEEPFVPRICPRSISEDLSSKLTFMSDSSSPDSVLFSPKLQTILSSKEIAGEEPPEKSRRVVIRQKRKQRRRIGGRSIRGSESRSLSELEFEEVKGFMDLGFVFSEGDKSSSLAWIVPGLNRLGKRDEEEEELGGGISRPYLSEAWAAMEEEEELKKALVMKWRLPANEIDMKDNLKWWAHAVASTVR</sequence>
<dbReference type="KEGG" id="cmos:111434058"/>
<feature type="region of interest" description="Disordered" evidence="1">
    <location>
        <begin position="92"/>
        <end position="125"/>
    </location>
</feature>